<evidence type="ECO:0000313" key="2">
    <source>
        <dbReference type="EMBL" id="PAB00088.1"/>
    </source>
</evidence>
<protein>
    <submittedName>
        <fullName evidence="1">Uncharacterized protein</fullName>
    </submittedName>
</protein>
<evidence type="ECO:0000313" key="4">
    <source>
        <dbReference type="Proteomes" id="UP000216797"/>
    </source>
</evidence>
<dbReference type="Proteomes" id="UP000182835">
    <property type="component" value="Unassembled WGS sequence"/>
</dbReference>
<evidence type="ECO:0000313" key="3">
    <source>
        <dbReference type="Proteomes" id="UP000182835"/>
    </source>
</evidence>
<name>A0A1L8R3V5_9ENTE</name>
<keyword evidence="4" id="KW-1185">Reference proteome</keyword>
<reference evidence="1 3" key="1">
    <citation type="submission" date="2014-12" db="EMBL/GenBank/DDBJ databases">
        <title>Draft genome sequences of 29 type strains of Enterococci.</title>
        <authorList>
            <person name="Zhong Z."/>
            <person name="Sun Z."/>
            <person name="Liu W."/>
            <person name="Zhang W."/>
            <person name="Zhang H."/>
        </authorList>
    </citation>
    <scope>NUCLEOTIDE SEQUENCE [LARGE SCALE GENOMIC DNA]</scope>
    <source>
        <strain evidence="1 3">DSM 21207</strain>
    </source>
</reference>
<dbReference type="Proteomes" id="UP000216797">
    <property type="component" value="Unassembled WGS sequence"/>
</dbReference>
<accession>A0A1L8R3V5</accession>
<comment type="caution">
    <text evidence="1">The sequence shown here is derived from an EMBL/GenBank/DDBJ whole genome shotgun (WGS) entry which is preliminary data.</text>
</comment>
<dbReference type="OrthoDB" id="2187011at2"/>
<dbReference type="AlphaFoldDB" id="A0A1L8R3V5"/>
<gene>
    <name evidence="2" type="ORF">AKL21_11065</name>
    <name evidence="1" type="ORF">RU96_GL000875</name>
</gene>
<reference evidence="2 4" key="2">
    <citation type="submission" date="2015-08" db="EMBL/GenBank/DDBJ databases">
        <title>Enterococcus genome sequence.</title>
        <authorList>
            <person name="Acedo J.Z."/>
            <person name="Vederas J.C."/>
        </authorList>
    </citation>
    <scope>NUCLEOTIDE SEQUENCE [LARGE SCALE GENOMIC DNA]</scope>
    <source>
        <strain evidence="2 4">49</strain>
    </source>
</reference>
<proteinExistence type="predicted"/>
<dbReference type="EMBL" id="JXKG01000018">
    <property type="protein sequence ID" value="OJG14422.1"/>
    <property type="molecule type" value="Genomic_DNA"/>
</dbReference>
<dbReference type="EMBL" id="LHUG01000012">
    <property type="protein sequence ID" value="PAB00088.1"/>
    <property type="molecule type" value="Genomic_DNA"/>
</dbReference>
<organism evidence="1 3">
    <name type="scientific">Enterococcus canintestini</name>
    <dbReference type="NCBI Taxonomy" id="317010"/>
    <lineage>
        <taxon>Bacteria</taxon>
        <taxon>Bacillati</taxon>
        <taxon>Bacillota</taxon>
        <taxon>Bacilli</taxon>
        <taxon>Lactobacillales</taxon>
        <taxon>Enterococcaceae</taxon>
        <taxon>Enterococcus</taxon>
    </lineage>
</organism>
<evidence type="ECO:0000313" key="1">
    <source>
        <dbReference type="EMBL" id="OJG14422.1"/>
    </source>
</evidence>
<dbReference type="RefSeq" id="WP_010746403.1">
    <property type="nucleotide sequence ID" value="NZ_JBHLVQ010000006.1"/>
</dbReference>
<sequence>MLKAMKLEKIGFNHSIKQNNFFDHEGTSWIVRAISGNRIKARYVNVGGIKGFQHNLIEATVVAQKTDTFLNET</sequence>